<protein>
    <submittedName>
        <fullName evidence="1">Uncharacterized protein</fullName>
    </submittedName>
</protein>
<dbReference type="EMBL" id="BAAAHE010000010">
    <property type="protein sequence ID" value="GAA0613190.1"/>
    <property type="molecule type" value="Genomic_DNA"/>
</dbReference>
<organism evidence="1 2">
    <name type="scientific">Sporichthya brevicatena</name>
    <dbReference type="NCBI Taxonomy" id="171442"/>
    <lineage>
        <taxon>Bacteria</taxon>
        <taxon>Bacillati</taxon>
        <taxon>Actinomycetota</taxon>
        <taxon>Actinomycetes</taxon>
        <taxon>Sporichthyales</taxon>
        <taxon>Sporichthyaceae</taxon>
        <taxon>Sporichthya</taxon>
    </lineage>
</organism>
<reference evidence="1 2" key="1">
    <citation type="journal article" date="2019" name="Int. J. Syst. Evol. Microbiol.">
        <title>The Global Catalogue of Microorganisms (GCM) 10K type strain sequencing project: providing services to taxonomists for standard genome sequencing and annotation.</title>
        <authorList>
            <consortium name="The Broad Institute Genomics Platform"/>
            <consortium name="The Broad Institute Genome Sequencing Center for Infectious Disease"/>
            <person name="Wu L."/>
            <person name="Ma J."/>
        </authorList>
    </citation>
    <scope>NUCLEOTIDE SEQUENCE [LARGE SCALE GENOMIC DNA]</scope>
    <source>
        <strain evidence="1 2">JCM 10671</strain>
    </source>
</reference>
<dbReference type="Proteomes" id="UP001500957">
    <property type="component" value="Unassembled WGS sequence"/>
</dbReference>
<evidence type="ECO:0000313" key="2">
    <source>
        <dbReference type="Proteomes" id="UP001500957"/>
    </source>
</evidence>
<name>A0ABN1GK22_9ACTN</name>
<keyword evidence="2" id="KW-1185">Reference proteome</keyword>
<evidence type="ECO:0000313" key="1">
    <source>
        <dbReference type="EMBL" id="GAA0613190.1"/>
    </source>
</evidence>
<comment type="caution">
    <text evidence="1">The sequence shown here is derived from an EMBL/GenBank/DDBJ whole genome shotgun (WGS) entry which is preliminary data.</text>
</comment>
<accession>A0ABN1GK22</accession>
<sequence length="61" mass="6892">MHSVQAKVIFGRMSCDLLATVVPLYVCSRDLLRNYLRPVFQRASIASAIEASFDCTRLTRT</sequence>
<gene>
    <name evidence="1" type="ORF">GCM10009547_13850</name>
</gene>
<proteinExistence type="predicted"/>